<keyword evidence="3" id="KW-1185">Reference proteome</keyword>
<evidence type="ECO:0000256" key="1">
    <source>
        <dbReference type="SAM" id="MobiDB-lite"/>
    </source>
</evidence>
<gene>
    <name evidence="2" type="ORF">DPMN_082389</name>
</gene>
<dbReference type="EMBL" id="JAIWYP010000016">
    <property type="protein sequence ID" value="KAH3694943.1"/>
    <property type="molecule type" value="Genomic_DNA"/>
</dbReference>
<protein>
    <submittedName>
        <fullName evidence="2">Uncharacterized protein</fullName>
    </submittedName>
</protein>
<feature type="compositionally biased region" description="Basic residues" evidence="1">
    <location>
        <begin position="71"/>
        <end position="84"/>
    </location>
</feature>
<dbReference type="AlphaFoldDB" id="A0A9D4BIT0"/>
<comment type="caution">
    <text evidence="2">The sequence shown here is derived from an EMBL/GenBank/DDBJ whole genome shotgun (WGS) entry which is preliminary data.</text>
</comment>
<reference evidence="2" key="1">
    <citation type="journal article" date="2019" name="bioRxiv">
        <title>The Genome of the Zebra Mussel, Dreissena polymorpha: A Resource for Invasive Species Research.</title>
        <authorList>
            <person name="McCartney M.A."/>
            <person name="Auch B."/>
            <person name="Kono T."/>
            <person name="Mallez S."/>
            <person name="Zhang Y."/>
            <person name="Obille A."/>
            <person name="Becker A."/>
            <person name="Abrahante J.E."/>
            <person name="Garbe J."/>
            <person name="Badalamenti J.P."/>
            <person name="Herman A."/>
            <person name="Mangelson H."/>
            <person name="Liachko I."/>
            <person name="Sullivan S."/>
            <person name="Sone E.D."/>
            <person name="Koren S."/>
            <person name="Silverstein K.A.T."/>
            <person name="Beckman K.B."/>
            <person name="Gohl D.M."/>
        </authorList>
    </citation>
    <scope>NUCLEOTIDE SEQUENCE</scope>
    <source>
        <strain evidence="2">Duluth1</strain>
        <tissue evidence="2">Whole animal</tissue>
    </source>
</reference>
<evidence type="ECO:0000313" key="3">
    <source>
        <dbReference type="Proteomes" id="UP000828390"/>
    </source>
</evidence>
<name>A0A9D4BIT0_DREPO</name>
<evidence type="ECO:0000313" key="2">
    <source>
        <dbReference type="EMBL" id="KAH3694943.1"/>
    </source>
</evidence>
<sequence length="84" mass="9525">MCKTIYPLVFEGGHKKVTEEHNVSSHNESMDTSDYESVKNGVIDNSNNMIVAMQFPTRAAGSTKRVTRELKRGKKKIQSLKRKI</sequence>
<organism evidence="2 3">
    <name type="scientific">Dreissena polymorpha</name>
    <name type="common">Zebra mussel</name>
    <name type="synonym">Mytilus polymorpha</name>
    <dbReference type="NCBI Taxonomy" id="45954"/>
    <lineage>
        <taxon>Eukaryota</taxon>
        <taxon>Metazoa</taxon>
        <taxon>Spiralia</taxon>
        <taxon>Lophotrochozoa</taxon>
        <taxon>Mollusca</taxon>
        <taxon>Bivalvia</taxon>
        <taxon>Autobranchia</taxon>
        <taxon>Heteroconchia</taxon>
        <taxon>Euheterodonta</taxon>
        <taxon>Imparidentia</taxon>
        <taxon>Neoheterodontei</taxon>
        <taxon>Myida</taxon>
        <taxon>Dreissenoidea</taxon>
        <taxon>Dreissenidae</taxon>
        <taxon>Dreissena</taxon>
    </lineage>
</organism>
<feature type="region of interest" description="Disordered" evidence="1">
    <location>
        <begin position="62"/>
        <end position="84"/>
    </location>
</feature>
<accession>A0A9D4BIT0</accession>
<feature type="region of interest" description="Disordered" evidence="1">
    <location>
        <begin position="19"/>
        <end position="39"/>
    </location>
</feature>
<proteinExistence type="predicted"/>
<dbReference type="Proteomes" id="UP000828390">
    <property type="component" value="Unassembled WGS sequence"/>
</dbReference>
<reference evidence="2" key="2">
    <citation type="submission" date="2020-11" db="EMBL/GenBank/DDBJ databases">
        <authorList>
            <person name="McCartney M.A."/>
            <person name="Auch B."/>
            <person name="Kono T."/>
            <person name="Mallez S."/>
            <person name="Becker A."/>
            <person name="Gohl D.M."/>
            <person name="Silverstein K.A.T."/>
            <person name="Koren S."/>
            <person name="Bechman K.B."/>
            <person name="Herman A."/>
            <person name="Abrahante J.E."/>
            <person name="Garbe J."/>
        </authorList>
    </citation>
    <scope>NUCLEOTIDE SEQUENCE</scope>
    <source>
        <strain evidence="2">Duluth1</strain>
        <tissue evidence="2">Whole animal</tissue>
    </source>
</reference>